<dbReference type="InterPro" id="IPR050389">
    <property type="entry name" value="LysR-type_TF"/>
</dbReference>
<comment type="similarity">
    <text evidence="1">Belongs to the LysR transcriptional regulatory family.</text>
</comment>
<keyword evidence="9" id="KW-1185">Reference proteome</keyword>
<gene>
    <name evidence="8" type="ORF">DFR50_10471</name>
</gene>
<dbReference type="Gene3D" id="1.10.10.10">
    <property type="entry name" value="Winged helix-like DNA-binding domain superfamily/Winged helix DNA-binding domain"/>
    <property type="match status" value="1"/>
</dbReference>
<evidence type="ECO:0000259" key="7">
    <source>
        <dbReference type="PROSITE" id="PS50931"/>
    </source>
</evidence>
<sequence length="335" mass="37310">MMRLMDDIRSIDHFNLWSFDLNLLVAFDALMRDRNVTKAAARLRLQQPAMSHNLATLRVLFQDELFIRVGRDMAPTARAHALAASVRHVLAQAQGILTSAESFDPLHDERTFRVGFCSEVEVLLMPLLSARLRRTAPAIKVLASPALPDKVFRLLDDGDIDLAVGGYEDGGERHRREILFERFLLCCFNPELIDAQSPIDRKTYLELPHALVSHGEGIEGCLDRALRRLGVELNVATAAPEFLTVLTTVRKGPLLATLPSRIIDEYAPLFGLAASPVPLDLEIRPISMVWPAQTDREPAAAWLRDEVRGILGVTSAKQKGQSSAGFERPSRIRPQ</sequence>
<dbReference type="InterPro" id="IPR036388">
    <property type="entry name" value="WH-like_DNA-bd_sf"/>
</dbReference>
<comment type="caution">
    <text evidence="8">The sequence shown here is derived from an EMBL/GenBank/DDBJ whole genome shotgun (WGS) entry which is preliminary data.</text>
</comment>
<evidence type="ECO:0000256" key="1">
    <source>
        <dbReference type="ARBA" id="ARBA00009437"/>
    </source>
</evidence>
<organism evidence="8 9">
    <name type="scientific">Roseiarcus fermentans</name>
    <dbReference type="NCBI Taxonomy" id="1473586"/>
    <lineage>
        <taxon>Bacteria</taxon>
        <taxon>Pseudomonadati</taxon>
        <taxon>Pseudomonadota</taxon>
        <taxon>Alphaproteobacteria</taxon>
        <taxon>Hyphomicrobiales</taxon>
        <taxon>Roseiarcaceae</taxon>
        <taxon>Roseiarcus</taxon>
    </lineage>
</organism>
<dbReference type="InterPro" id="IPR036390">
    <property type="entry name" value="WH_DNA-bd_sf"/>
</dbReference>
<accession>A0A366FQ11</accession>
<protein>
    <submittedName>
        <fullName evidence="8">LysR family transcriptional regulator</fullName>
    </submittedName>
</protein>
<proteinExistence type="inferred from homology"/>
<dbReference type="Pfam" id="PF03466">
    <property type="entry name" value="LysR_substrate"/>
    <property type="match status" value="1"/>
</dbReference>
<dbReference type="GO" id="GO:0003677">
    <property type="term" value="F:DNA binding"/>
    <property type="evidence" value="ECO:0007669"/>
    <property type="project" value="UniProtKB-KW"/>
</dbReference>
<dbReference type="AlphaFoldDB" id="A0A366FQ11"/>
<dbReference type="PRINTS" id="PR00039">
    <property type="entry name" value="HTHLYSR"/>
</dbReference>
<dbReference type="SUPFAM" id="SSF53850">
    <property type="entry name" value="Periplasmic binding protein-like II"/>
    <property type="match status" value="1"/>
</dbReference>
<dbReference type="InterPro" id="IPR000847">
    <property type="entry name" value="LysR_HTH_N"/>
</dbReference>
<reference evidence="8 9" key="1">
    <citation type="submission" date="2018-06" db="EMBL/GenBank/DDBJ databases">
        <title>Genomic Encyclopedia of Type Strains, Phase IV (KMG-IV): sequencing the most valuable type-strain genomes for metagenomic binning, comparative biology and taxonomic classification.</title>
        <authorList>
            <person name="Goeker M."/>
        </authorList>
    </citation>
    <scope>NUCLEOTIDE SEQUENCE [LARGE SCALE GENOMIC DNA]</scope>
    <source>
        <strain evidence="8 9">DSM 24875</strain>
    </source>
</reference>
<evidence type="ECO:0000256" key="2">
    <source>
        <dbReference type="ARBA" id="ARBA00022458"/>
    </source>
</evidence>
<dbReference type="Pfam" id="PF00126">
    <property type="entry name" value="HTH_1"/>
    <property type="match status" value="1"/>
</dbReference>
<dbReference type="PANTHER" id="PTHR30118">
    <property type="entry name" value="HTH-TYPE TRANSCRIPTIONAL REGULATOR LEUO-RELATED"/>
    <property type="match status" value="1"/>
</dbReference>
<evidence type="ECO:0000256" key="6">
    <source>
        <dbReference type="SAM" id="MobiDB-lite"/>
    </source>
</evidence>
<keyword evidence="2" id="KW-0536">Nodulation</keyword>
<keyword evidence="4" id="KW-0238">DNA-binding</keyword>
<dbReference type="EMBL" id="QNRK01000004">
    <property type="protein sequence ID" value="RBP16794.1"/>
    <property type="molecule type" value="Genomic_DNA"/>
</dbReference>
<feature type="compositionally biased region" description="Polar residues" evidence="6">
    <location>
        <begin position="315"/>
        <end position="324"/>
    </location>
</feature>
<dbReference type="Proteomes" id="UP000253529">
    <property type="component" value="Unassembled WGS sequence"/>
</dbReference>
<keyword evidence="3" id="KW-0805">Transcription regulation</keyword>
<dbReference type="SUPFAM" id="SSF46785">
    <property type="entry name" value="Winged helix' DNA-binding domain"/>
    <property type="match status" value="1"/>
</dbReference>
<dbReference type="GO" id="GO:0003700">
    <property type="term" value="F:DNA-binding transcription factor activity"/>
    <property type="evidence" value="ECO:0007669"/>
    <property type="project" value="InterPro"/>
</dbReference>
<feature type="region of interest" description="Disordered" evidence="6">
    <location>
        <begin position="314"/>
        <end position="335"/>
    </location>
</feature>
<dbReference type="PROSITE" id="PS50931">
    <property type="entry name" value="HTH_LYSR"/>
    <property type="match status" value="1"/>
</dbReference>
<keyword evidence="5" id="KW-0804">Transcription</keyword>
<feature type="domain" description="HTH lysR-type" evidence="7">
    <location>
        <begin position="19"/>
        <end position="76"/>
    </location>
</feature>
<evidence type="ECO:0000313" key="8">
    <source>
        <dbReference type="EMBL" id="RBP16794.1"/>
    </source>
</evidence>
<dbReference type="InterPro" id="IPR005119">
    <property type="entry name" value="LysR_subst-bd"/>
</dbReference>
<evidence type="ECO:0000313" key="9">
    <source>
        <dbReference type="Proteomes" id="UP000253529"/>
    </source>
</evidence>
<dbReference type="Gene3D" id="3.40.190.10">
    <property type="entry name" value="Periplasmic binding protein-like II"/>
    <property type="match status" value="2"/>
</dbReference>
<evidence type="ECO:0000256" key="5">
    <source>
        <dbReference type="ARBA" id="ARBA00023163"/>
    </source>
</evidence>
<dbReference type="PANTHER" id="PTHR30118:SF15">
    <property type="entry name" value="TRANSCRIPTIONAL REGULATORY PROTEIN"/>
    <property type="match status" value="1"/>
</dbReference>
<evidence type="ECO:0000256" key="4">
    <source>
        <dbReference type="ARBA" id="ARBA00023125"/>
    </source>
</evidence>
<name>A0A366FQ11_9HYPH</name>
<evidence type="ECO:0000256" key="3">
    <source>
        <dbReference type="ARBA" id="ARBA00023015"/>
    </source>
</evidence>